<evidence type="ECO:0000259" key="6">
    <source>
        <dbReference type="PROSITE" id="PS50003"/>
    </source>
</evidence>
<keyword evidence="3" id="KW-0677">Repeat</keyword>
<feature type="compositionally biased region" description="Low complexity" evidence="5">
    <location>
        <begin position="283"/>
        <end position="295"/>
    </location>
</feature>
<dbReference type="PANTHER" id="PTHR14338">
    <property type="entry name" value="ACTIN FILAMENT-ASSOCIATED PROTEIN 1 FAMILY MEMBER"/>
    <property type="match status" value="1"/>
</dbReference>
<dbReference type="PANTHER" id="PTHR14338:SF9">
    <property type="entry name" value="ACTIN FILAMENT-ASSOCIATED PROTEIN 1-LIKE 2"/>
    <property type="match status" value="1"/>
</dbReference>
<feature type="compositionally biased region" description="Acidic residues" evidence="5">
    <location>
        <begin position="126"/>
        <end position="135"/>
    </location>
</feature>
<dbReference type="AlphaFoldDB" id="A0AAV7LGF2"/>
<dbReference type="InterPro" id="IPR011993">
    <property type="entry name" value="PH-like_dom_sf"/>
</dbReference>
<feature type="domain" description="PH" evidence="6">
    <location>
        <begin position="383"/>
        <end position="479"/>
    </location>
</feature>
<organism evidence="7 8">
    <name type="scientific">Pleurodeles waltl</name>
    <name type="common">Iberian ribbed newt</name>
    <dbReference type="NCBI Taxonomy" id="8319"/>
    <lineage>
        <taxon>Eukaryota</taxon>
        <taxon>Metazoa</taxon>
        <taxon>Chordata</taxon>
        <taxon>Craniata</taxon>
        <taxon>Vertebrata</taxon>
        <taxon>Euteleostomi</taxon>
        <taxon>Amphibia</taxon>
        <taxon>Batrachia</taxon>
        <taxon>Caudata</taxon>
        <taxon>Salamandroidea</taxon>
        <taxon>Salamandridae</taxon>
        <taxon>Pleurodelinae</taxon>
        <taxon>Pleurodeles</taxon>
    </lineage>
</organism>
<dbReference type="SMART" id="SM00233">
    <property type="entry name" value="PH"/>
    <property type="match status" value="2"/>
</dbReference>
<feature type="compositionally biased region" description="Basic and acidic residues" evidence="5">
    <location>
        <begin position="299"/>
        <end position="326"/>
    </location>
</feature>
<feature type="region of interest" description="Disordered" evidence="5">
    <location>
        <begin position="79"/>
        <end position="159"/>
    </location>
</feature>
<dbReference type="EMBL" id="JANPWB010000015">
    <property type="protein sequence ID" value="KAJ1090642.1"/>
    <property type="molecule type" value="Genomic_DNA"/>
</dbReference>
<proteinExistence type="predicted"/>
<evidence type="ECO:0000256" key="3">
    <source>
        <dbReference type="ARBA" id="ARBA00022737"/>
    </source>
</evidence>
<feature type="region of interest" description="Disordered" evidence="5">
    <location>
        <begin position="553"/>
        <end position="578"/>
    </location>
</feature>
<keyword evidence="8" id="KW-1185">Reference proteome</keyword>
<dbReference type="InterPro" id="IPR030113">
    <property type="entry name" value="AFAP"/>
</dbReference>
<accession>A0AAV7LGF2</accession>
<dbReference type="InterPro" id="IPR001849">
    <property type="entry name" value="PH_domain"/>
</dbReference>
<dbReference type="SUPFAM" id="SSF50729">
    <property type="entry name" value="PH domain-like"/>
    <property type="match status" value="2"/>
</dbReference>
<evidence type="ECO:0000256" key="4">
    <source>
        <dbReference type="ARBA" id="ARBA00023054"/>
    </source>
</evidence>
<dbReference type="GO" id="GO:0017124">
    <property type="term" value="F:SH3 domain binding"/>
    <property type="evidence" value="ECO:0007669"/>
    <property type="project" value="TreeGrafter"/>
</dbReference>
<evidence type="ECO:0000313" key="7">
    <source>
        <dbReference type="EMBL" id="KAJ1090642.1"/>
    </source>
</evidence>
<comment type="caution">
    <text evidence="7">The sequence shown here is derived from an EMBL/GenBank/DDBJ whole genome shotgun (WGS) entry which is preliminary data.</text>
</comment>
<dbReference type="PROSITE" id="PS50003">
    <property type="entry name" value="PH_DOMAIN"/>
    <property type="match status" value="2"/>
</dbReference>
<dbReference type="Gene3D" id="2.30.29.30">
    <property type="entry name" value="Pleckstrin-homology domain (PH domain)/Phosphotyrosine-binding domain (PTB)"/>
    <property type="match status" value="2"/>
</dbReference>
<evidence type="ECO:0000256" key="1">
    <source>
        <dbReference type="ARBA" id="ARBA00004496"/>
    </source>
</evidence>
<keyword evidence="4" id="KW-0175">Coiled coil</keyword>
<protein>
    <recommendedName>
        <fullName evidence="6">PH domain-containing protein</fullName>
    </recommendedName>
</protein>
<name>A0AAV7LGF2_PLEWA</name>
<dbReference type="Pfam" id="PF00169">
    <property type="entry name" value="PH"/>
    <property type="match status" value="1"/>
</dbReference>
<gene>
    <name evidence="7" type="ORF">NDU88_003772</name>
</gene>
<feature type="compositionally biased region" description="Polar residues" evidence="5">
    <location>
        <begin position="341"/>
        <end position="383"/>
    </location>
</feature>
<sequence length="738" mass="81824">MENRRDLDRLLSDLRAFLLVLDQEKLSLEAQMKKESMVALLARLQNSPAEDAEYMTMNCIASSGGNGCHRDPGICTARKGCKSQNSSEKENFQGIPAPRCRLPLHLPTPESERPNLGLPSHLQQQEQDDSYEEAEPLSPRGHSNAGSADTDSSHYESYGEEDECVKDRAHYIQWSASSGVSNGSGRTESQICGFLWRKKWLGQWAKQLFIIREHLLLCYKCARDLQPLLQLDLRGCRVAYKPKHSKKMQHELKICGSSETLVMGFQSRQQAEEWRKVIEDVSSSPLWNPSSNNSPALPGKDRSKNSPQTGKERSRYSPRPGTERSRHSPQPSTDRTKHSLHPTTDRSQPPPLSTTDSSRHSPQVKSAAQRSDPNHNLTPTPVTTQEPGFLNMLLGNQWQSFWCLVERGVLRMFRDSGCTGPPVHFVVLPGSDVTPSRGPDLGLRYGISISKHGKDVAILETPSEEERGLWLKLLRAGSEGSPESEALSSYEETNTQMASLADVSSPASVGALLLRKLPTPNPYMDDPFRQITTPAAPVYSNAEISQQLHHSFNSMSQHGSSLPLPSPHPGSPQEQQINNGPVLATEKSAAIKSNFAKSHSDYQMQRHTPPLREKGCFGSQQNLTLSETKRSLDELALPFGKRVIPTPHEKIGALEQVCQMRTQLKAGSEMNLLSISRSCTQASCDYVHSAGSERTNPSTVLKRAASAKSTLKRVPSVVVIEKGRVLQKRKEWEMKASA</sequence>
<evidence type="ECO:0000313" key="8">
    <source>
        <dbReference type="Proteomes" id="UP001066276"/>
    </source>
</evidence>
<reference evidence="7" key="1">
    <citation type="journal article" date="2022" name="bioRxiv">
        <title>Sequencing and chromosome-scale assembly of the giantPleurodeles waltlgenome.</title>
        <authorList>
            <person name="Brown T."/>
            <person name="Elewa A."/>
            <person name="Iarovenko S."/>
            <person name="Subramanian E."/>
            <person name="Araus A.J."/>
            <person name="Petzold A."/>
            <person name="Susuki M."/>
            <person name="Suzuki K.-i.T."/>
            <person name="Hayashi T."/>
            <person name="Toyoda A."/>
            <person name="Oliveira C."/>
            <person name="Osipova E."/>
            <person name="Leigh N.D."/>
            <person name="Simon A."/>
            <person name="Yun M.H."/>
        </authorList>
    </citation>
    <scope>NUCLEOTIDE SEQUENCE</scope>
    <source>
        <strain evidence="7">20211129_DDA</strain>
        <tissue evidence="7">Liver</tissue>
    </source>
</reference>
<evidence type="ECO:0000256" key="5">
    <source>
        <dbReference type="SAM" id="MobiDB-lite"/>
    </source>
</evidence>
<keyword evidence="2" id="KW-0963">Cytoplasm</keyword>
<comment type="subcellular location">
    <subcellularLocation>
        <location evidence="1">Cytoplasm</location>
    </subcellularLocation>
</comment>
<dbReference type="Proteomes" id="UP001066276">
    <property type="component" value="Chromosome 11"/>
</dbReference>
<feature type="region of interest" description="Disordered" evidence="5">
    <location>
        <begin position="283"/>
        <end position="383"/>
    </location>
</feature>
<evidence type="ECO:0000256" key="2">
    <source>
        <dbReference type="ARBA" id="ARBA00022490"/>
    </source>
</evidence>
<feature type="domain" description="PH" evidence="6">
    <location>
        <begin position="188"/>
        <end position="283"/>
    </location>
</feature>
<dbReference type="GO" id="GO:0005829">
    <property type="term" value="C:cytosol"/>
    <property type="evidence" value="ECO:0007669"/>
    <property type="project" value="TreeGrafter"/>
</dbReference>